<evidence type="ECO:0000313" key="15">
    <source>
        <dbReference type="Proteomes" id="UP000094801"/>
    </source>
</evidence>
<evidence type="ECO:0000256" key="8">
    <source>
        <dbReference type="ARBA" id="ARBA00023242"/>
    </source>
</evidence>
<organism evidence="14 15">
    <name type="scientific">[Candida] arabinofermentans NRRL YB-2248</name>
    <dbReference type="NCBI Taxonomy" id="983967"/>
    <lineage>
        <taxon>Eukaryota</taxon>
        <taxon>Fungi</taxon>
        <taxon>Dikarya</taxon>
        <taxon>Ascomycota</taxon>
        <taxon>Saccharomycotina</taxon>
        <taxon>Pichiomycetes</taxon>
        <taxon>Pichiales</taxon>
        <taxon>Pichiaceae</taxon>
        <taxon>Ogataea</taxon>
        <taxon>Ogataea/Candida clade</taxon>
    </lineage>
</organism>
<dbReference type="GO" id="GO:0061733">
    <property type="term" value="F:protein-lysine-acetyltransferase activity"/>
    <property type="evidence" value="ECO:0007669"/>
    <property type="project" value="TreeGrafter"/>
</dbReference>
<dbReference type="InterPro" id="IPR028009">
    <property type="entry name" value="ESCO_Acetyltransf_dom"/>
</dbReference>
<evidence type="ECO:0000313" key="14">
    <source>
        <dbReference type="EMBL" id="ODV84037.1"/>
    </source>
</evidence>
<keyword evidence="6" id="KW-0863">Zinc-finger</keyword>
<evidence type="ECO:0000256" key="10">
    <source>
        <dbReference type="ARBA" id="ARBA00023315"/>
    </source>
</evidence>
<dbReference type="PANTHER" id="PTHR45884:SF2">
    <property type="entry name" value="N-ACETYLTRANSFERASE ECO"/>
    <property type="match status" value="1"/>
</dbReference>
<feature type="domain" description="N-acetyltransferase ESCO acetyl-transferase" evidence="13">
    <location>
        <begin position="157"/>
        <end position="217"/>
    </location>
</feature>
<keyword evidence="5" id="KW-0479">Metal-binding</keyword>
<dbReference type="InterPro" id="IPR028005">
    <property type="entry name" value="AcTrfase_ESCO_Znf_dom"/>
</dbReference>
<feature type="non-terminal residue" evidence="14">
    <location>
        <position position="233"/>
    </location>
</feature>
<evidence type="ECO:0000256" key="6">
    <source>
        <dbReference type="ARBA" id="ARBA00022771"/>
    </source>
</evidence>
<evidence type="ECO:0000256" key="4">
    <source>
        <dbReference type="ARBA" id="ARBA00022679"/>
    </source>
</evidence>
<feature type="non-terminal residue" evidence="14">
    <location>
        <position position="1"/>
    </location>
</feature>
<evidence type="ECO:0000259" key="13">
    <source>
        <dbReference type="Pfam" id="PF13880"/>
    </source>
</evidence>
<dbReference type="SUPFAM" id="SSF55729">
    <property type="entry name" value="Acyl-CoA N-acyltransferases (Nat)"/>
    <property type="match status" value="1"/>
</dbReference>
<accession>A0A1E4SX33</accession>
<dbReference type="GO" id="GO:0008270">
    <property type="term" value="F:zinc ion binding"/>
    <property type="evidence" value="ECO:0007669"/>
    <property type="project" value="UniProtKB-KW"/>
</dbReference>
<dbReference type="CDD" id="cd04301">
    <property type="entry name" value="NAT_SF"/>
    <property type="match status" value="1"/>
</dbReference>
<dbReference type="GO" id="GO:0007064">
    <property type="term" value="P:mitotic sister chromatid cohesion"/>
    <property type="evidence" value="ECO:0007669"/>
    <property type="project" value="TreeGrafter"/>
</dbReference>
<name>A0A1E4SX33_9ASCO</name>
<reference evidence="15" key="1">
    <citation type="submission" date="2016-04" db="EMBL/GenBank/DDBJ databases">
        <title>Comparative genomics of biotechnologically important yeasts.</title>
        <authorList>
            <consortium name="DOE Joint Genome Institute"/>
            <person name="Riley R."/>
            <person name="Haridas S."/>
            <person name="Wolfe K.H."/>
            <person name="Lopes M.R."/>
            <person name="Hittinger C.T."/>
            <person name="Goker M."/>
            <person name="Salamov A."/>
            <person name="Wisecaver J."/>
            <person name="Long T.M."/>
            <person name="Aerts A.L."/>
            <person name="Barry K."/>
            <person name="Choi C."/>
            <person name="Clum A."/>
            <person name="Coughlan A.Y."/>
            <person name="Deshpande S."/>
            <person name="Douglass A.P."/>
            <person name="Hanson S.J."/>
            <person name="Klenk H.-P."/>
            <person name="Labutti K."/>
            <person name="Lapidus A."/>
            <person name="Lindquist E."/>
            <person name="Lipzen A."/>
            <person name="Meier-Kolthoff J.P."/>
            <person name="Ohm R.A."/>
            <person name="Otillar R.P."/>
            <person name="Pangilinan J."/>
            <person name="Peng Y."/>
            <person name="Rokas A."/>
            <person name="Rosa C.A."/>
            <person name="Scheuner C."/>
            <person name="Sibirny A.A."/>
            <person name="Slot J.C."/>
            <person name="Stielow J.B."/>
            <person name="Sun H."/>
            <person name="Kurtzman C.P."/>
            <person name="Blackwell M."/>
            <person name="Grigoriev I.V."/>
            <person name="Jeffries T.W."/>
        </authorList>
    </citation>
    <scope>NUCLEOTIDE SEQUENCE [LARGE SCALE GENOMIC DNA]</scope>
    <source>
        <strain evidence="15">NRRL YB-2248</strain>
    </source>
</reference>
<comment type="similarity">
    <text evidence="2">Belongs to the acetyltransferase family. ECO subfamily.</text>
</comment>
<keyword evidence="15" id="KW-1185">Reference proteome</keyword>
<evidence type="ECO:0000259" key="12">
    <source>
        <dbReference type="Pfam" id="PF13878"/>
    </source>
</evidence>
<dbReference type="InterPro" id="IPR016181">
    <property type="entry name" value="Acyl_CoA_acyltransferase"/>
</dbReference>
<keyword evidence="9" id="KW-0131">Cell cycle</keyword>
<dbReference type="Pfam" id="PF13880">
    <property type="entry name" value="Acetyltransf_13"/>
    <property type="match status" value="1"/>
</dbReference>
<evidence type="ECO:0000256" key="3">
    <source>
        <dbReference type="ARBA" id="ARBA00022043"/>
    </source>
</evidence>
<dbReference type="GO" id="GO:0000785">
    <property type="term" value="C:chromatin"/>
    <property type="evidence" value="ECO:0007669"/>
    <property type="project" value="TreeGrafter"/>
</dbReference>
<dbReference type="Proteomes" id="UP000094801">
    <property type="component" value="Unassembled WGS sequence"/>
</dbReference>
<keyword evidence="4" id="KW-0808">Transferase</keyword>
<protein>
    <recommendedName>
        <fullName evidence="3">N-acetyltransferase ECO1</fullName>
    </recommendedName>
    <alternativeName>
        <fullName evidence="11">Establishment of cohesion protein 1</fullName>
    </alternativeName>
</protein>
<sequence length="233" mass="26482">KRTVCPQCNMSYIQHLKQDKQLHDKFHKRVFEGLEISLSNESDPTLLNQNEFFIKSFKLSKLQNKLGFIIQVDYKNSKLIALTKDFLNLINLQLNAPDDNSNYLNGSQFGKVFLFIIDSKAVGLISIDILNSLPSSSNQGHWMVYETGNLVPNVKVPLIAGISRIYISEKYRRCGIASLLLDTILNHSIYGMKLKKYQIGWSQPSEFGGKLAVNFNAVKHEKSGKLLIPVYKE</sequence>
<comment type="subcellular location">
    <subcellularLocation>
        <location evidence="1">Nucleus</location>
    </subcellularLocation>
</comment>
<proteinExistence type="inferred from homology"/>
<dbReference type="OrthoDB" id="428854at2759"/>
<dbReference type="GO" id="GO:0005634">
    <property type="term" value="C:nucleus"/>
    <property type="evidence" value="ECO:0007669"/>
    <property type="project" value="UniProtKB-SubCell"/>
</dbReference>
<dbReference type="PANTHER" id="PTHR45884">
    <property type="entry name" value="N-ACETYLTRANSFERASE ECO"/>
    <property type="match status" value="1"/>
</dbReference>
<keyword evidence="7" id="KW-0862">Zinc</keyword>
<evidence type="ECO:0000256" key="1">
    <source>
        <dbReference type="ARBA" id="ARBA00004123"/>
    </source>
</evidence>
<feature type="domain" description="N-acetyltransferase ESCO zinc-finger" evidence="12">
    <location>
        <begin position="3"/>
        <end position="29"/>
    </location>
</feature>
<evidence type="ECO:0000256" key="5">
    <source>
        <dbReference type="ARBA" id="ARBA00022723"/>
    </source>
</evidence>
<dbReference type="Pfam" id="PF13878">
    <property type="entry name" value="zf-C2H2_3"/>
    <property type="match status" value="1"/>
</dbReference>
<dbReference type="AlphaFoldDB" id="A0A1E4SX33"/>
<gene>
    <name evidence="14" type="ORF">CANARDRAFT_185327</name>
</gene>
<evidence type="ECO:0000256" key="11">
    <source>
        <dbReference type="ARBA" id="ARBA00032212"/>
    </source>
</evidence>
<keyword evidence="8" id="KW-0539">Nucleus</keyword>
<dbReference type="Gene3D" id="3.40.630.30">
    <property type="match status" value="1"/>
</dbReference>
<dbReference type="STRING" id="983967.A0A1E4SX33"/>
<evidence type="ECO:0000256" key="2">
    <source>
        <dbReference type="ARBA" id="ARBA00005816"/>
    </source>
</evidence>
<dbReference type="EMBL" id="KV453859">
    <property type="protein sequence ID" value="ODV84037.1"/>
    <property type="molecule type" value="Genomic_DNA"/>
</dbReference>
<evidence type="ECO:0000256" key="9">
    <source>
        <dbReference type="ARBA" id="ARBA00023306"/>
    </source>
</evidence>
<evidence type="ECO:0000256" key="7">
    <source>
        <dbReference type="ARBA" id="ARBA00022833"/>
    </source>
</evidence>
<keyword evidence="10" id="KW-0012">Acyltransferase</keyword>